<dbReference type="SUPFAM" id="SSF51679">
    <property type="entry name" value="Bacterial luciferase-like"/>
    <property type="match status" value="1"/>
</dbReference>
<dbReference type="Pfam" id="PF00296">
    <property type="entry name" value="Bac_luciferase"/>
    <property type="match status" value="1"/>
</dbReference>
<dbReference type="EMBL" id="CP073720">
    <property type="protein sequence ID" value="UWP86688.1"/>
    <property type="molecule type" value="Genomic_DNA"/>
</dbReference>
<dbReference type="PANTHER" id="PTHR30137:SF15">
    <property type="entry name" value="BLL6902 PROTEIN"/>
    <property type="match status" value="1"/>
</dbReference>
<feature type="domain" description="Luciferase-like" evidence="1">
    <location>
        <begin position="15"/>
        <end position="255"/>
    </location>
</feature>
<sequence length="353" mass="37218">MTAKPFRLGFFTHANTASPPAEANEELIRLFVGAEELGYDIGFLAQHLLVRPELGSAPSPLVSFAPVAVHTHRIGLGVAVVTLPLTEPLQLAQDALTLDAIAGGRLQLGLGTGAANIDKYAAYGVDASDPGKLFDDHLGVLLDALSGRPLRGTDQRIHADGTGLAQRLWRTPGSPESARRAARTGLGALFGTATLDAKTVQRPIIDAYLDEWRTVGPVEAPSEIAPLLTPRLGGIRNIYAGASRAGALDDLNRFLESSRKRIADVRGVSADDLTLDDIIAGVNLKTGSAQDAAEGLRADAALLPEVDYIIAVTGLLEAVEVGRGHRHTVDVALRGLERIARDTAPLLGWTPAT</sequence>
<accession>A0ABY5W9H9</accession>
<evidence type="ECO:0000259" key="1">
    <source>
        <dbReference type="Pfam" id="PF00296"/>
    </source>
</evidence>
<dbReference type="InterPro" id="IPR011251">
    <property type="entry name" value="Luciferase-like_dom"/>
</dbReference>
<evidence type="ECO:0000313" key="3">
    <source>
        <dbReference type="Proteomes" id="UP001059617"/>
    </source>
</evidence>
<dbReference type="InterPro" id="IPR050766">
    <property type="entry name" value="Bact_Lucif_Oxidored"/>
</dbReference>
<reference evidence="2" key="2">
    <citation type="submission" date="2022-09" db="EMBL/GenBank/DDBJ databases">
        <title>Biosynthetic gene clusters of Dactylosporangioum fulvum.</title>
        <authorList>
            <person name="Caradec T."/>
        </authorList>
    </citation>
    <scope>NUCLEOTIDE SEQUENCE</scope>
    <source>
        <strain evidence="2">NRRL B-16292</strain>
    </source>
</reference>
<reference evidence="2" key="1">
    <citation type="submission" date="2021-04" db="EMBL/GenBank/DDBJ databases">
        <authorList>
            <person name="Hartkoorn R.C."/>
            <person name="Beaudoing E."/>
            <person name="Hot D."/>
        </authorList>
    </citation>
    <scope>NUCLEOTIDE SEQUENCE</scope>
    <source>
        <strain evidence="2">NRRL B-16292</strain>
    </source>
</reference>
<proteinExistence type="predicted"/>
<name>A0ABY5W9H9_9ACTN</name>
<dbReference type="InterPro" id="IPR036661">
    <property type="entry name" value="Luciferase-like_sf"/>
</dbReference>
<organism evidence="2 3">
    <name type="scientific">Dactylosporangium fulvum</name>
    <dbReference type="NCBI Taxonomy" id="53359"/>
    <lineage>
        <taxon>Bacteria</taxon>
        <taxon>Bacillati</taxon>
        <taxon>Actinomycetota</taxon>
        <taxon>Actinomycetes</taxon>
        <taxon>Micromonosporales</taxon>
        <taxon>Micromonosporaceae</taxon>
        <taxon>Dactylosporangium</taxon>
    </lineage>
</organism>
<protein>
    <submittedName>
        <fullName evidence="2">LLM class flavin-dependent oxidoreductase</fullName>
    </submittedName>
</protein>
<evidence type="ECO:0000313" key="2">
    <source>
        <dbReference type="EMBL" id="UWP86688.1"/>
    </source>
</evidence>
<gene>
    <name evidence="2" type="ORF">Dfulv_21595</name>
</gene>
<dbReference type="PANTHER" id="PTHR30137">
    <property type="entry name" value="LUCIFERASE-LIKE MONOOXYGENASE"/>
    <property type="match status" value="1"/>
</dbReference>
<dbReference type="Gene3D" id="3.20.20.30">
    <property type="entry name" value="Luciferase-like domain"/>
    <property type="match status" value="1"/>
</dbReference>
<dbReference type="Proteomes" id="UP001059617">
    <property type="component" value="Chromosome"/>
</dbReference>
<keyword evidence="3" id="KW-1185">Reference proteome</keyword>
<dbReference type="RefSeq" id="WP_259866110.1">
    <property type="nucleotide sequence ID" value="NZ_BAAAST010000054.1"/>
</dbReference>